<dbReference type="PANTHER" id="PTHR44757">
    <property type="entry name" value="DIGUANYLATE CYCLASE DGCP"/>
    <property type="match status" value="1"/>
</dbReference>
<dbReference type="PROSITE" id="PS50113">
    <property type="entry name" value="PAC"/>
    <property type="match status" value="1"/>
</dbReference>
<organism evidence="4">
    <name type="scientific">marine sediment metagenome</name>
    <dbReference type="NCBI Taxonomy" id="412755"/>
    <lineage>
        <taxon>unclassified sequences</taxon>
        <taxon>metagenomes</taxon>
        <taxon>ecological metagenomes</taxon>
    </lineage>
</organism>
<evidence type="ECO:0000313" key="4">
    <source>
        <dbReference type="EMBL" id="KKM02408.1"/>
    </source>
</evidence>
<dbReference type="InterPro" id="IPR035965">
    <property type="entry name" value="PAS-like_dom_sf"/>
</dbReference>
<dbReference type="InterPro" id="IPR000014">
    <property type="entry name" value="PAS"/>
</dbReference>
<keyword evidence="1" id="KW-0175">Coiled coil</keyword>
<dbReference type="InterPro" id="IPR052155">
    <property type="entry name" value="Biofilm_reg_signaling"/>
</dbReference>
<dbReference type="PROSITE" id="PS50112">
    <property type="entry name" value="PAS"/>
    <property type="match status" value="1"/>
</dbReference>
<feature type="coiled-coil region" evidence="1">
    <location>
        <begin position="259"/>
        <end position="293"/>
    </location>
</feature>
<dbReference type="NCBIfam" id="TIGR00229">
    <property type="entry name" value="sensory_box"/>
    <property type="match status" value="1"/>
</dbReference>
<evidence type="ECO:0008006" key="5">
    <source>
        <dbReference type="Google" id="ProtNLM"/>
    </source>
</evidence>
<dbReference type="Pfam" id="PF08448">
    <property type="entry name" value="PAS_4"/>
    <property type="match status" value="2"/>
</dbReference>
<dbReference type="SUPFAM" id="SSF55785">
    <property type="entry name" value="PYP-like sensor domain (PAS domain)"/>
    <property type="match status" value="2"/>
</dbReference>
<feature type="domain" description="PAC" evidence="3">
    <location>
        <begin position="87"/>
        <end position="139"/>
    </location>
</feature>
<dbReference type="Gene3D" id="3.30.450.20">
    <property type="entry name" value="PAS domain"/>
    <property type="match status" value="2"/>
</dbReference>
<proteinExistence type="predicted"/>
<evidence type="ECO:0000259" key="3">
    <source>
        <dbReference type="PROSITE" id="PS50113"/>
    </source>
</evidence>
<protein>
    <recommendedName>
        <fullName evidence="5">PAC domain-containing protein</fullName>
    </recommendedName>
</protein>
<gene>
    <name evidence="4" type="ORF">LCGC14_1784730</name>
</gene>
<dbReference type="InterPro" id="IPR000700">
    <property type="entry name" value="PAS-assoc_C"/>
</dbReference>
<evidence type="ECO:0000259" key="2">
    <source>
        <dbReference type="PROSITE" id="PS50112"/>
    </source>
</evidence>
<name>A0A0F9JU02_9ZZZZ</name>
<evidence type="ECO:0000256" key="1">
    <source>
        <dbReference type="SAM" id="Coils"/>
    </source>
</evidence>
<feature type="domain" description="PAS" evidence="2">
    <location>
        <begin position="11"/>
        <end position="82"/>
    </location>
</feature>
<dbReference type="InterPro" id="IPR013656">
    <property type="entry name" value="PAS_4"/>
</dbReference>
<accession>A0A0F9JU02</accession>
<reference evidence="4" key="1">
    <citation type="journal article" date="2015" name="Nature">
        <title>Complex archaea that bridge the gap between prokaryotes and eukaryotes.</title>
        <authorList>
            <person name="Spang A."/>
            <person name="Saw J.H."/>
            <person name="Jorgensen S.L."/>
            <person name="Zaremba-Niedzwiedzka K."/>
            <person name="Martijn J."/>
            <person name="Lind A.E."/>
            <person name="van Eijk R."/>
            <person name="Schleper C."/>
            <person name="Guy L."/>
            <person name="Ettema T.J."/>
        </authorList>
    </citation>
    <scope>NUCLEOTIDE SEQUENCE</scope>
</reference>
<dbReference type="PANTHER" id="PTHR44757:SF2">
    <property type="entry name" value="BIOFILM ARCHITECTURE MAINTENANCE PROTEIN MBAA"/>
    <property type="match status" value="1"/>
</dbReference>
<sequence>MKLIRRELIEQNKVLMRYLDLAGVIIVALHSKGDINLLNKKGYETLGYEEGELIGKNWFEFCVPKEKRKELKNIFKAIIKGDLESFEFYRNPIITKMGDERIISWHNTLLYDDDGKIIGTLSSGEDITELKETEEKLKESQENLRNLFNSIPIGIHMYHLYEDGRLVFIGANPAADKILNVNNMQYVGKTIEEAFPPLVNTEIPEKYREAAAEGKEWKTDRIDFEYEEIKGAFEVHAFQISPRYMVTTFINIIERLKTEDQLKKRIIMLEEKVEEKTKQLQEAEENYRKALLSSQSL</sequence>
<dbReference type="CDD" id="cd00130">
    <property type="entry name" value="PAS"/>
    <property type="match status" value="1"/>
</dbReference>
<dbReference type="SMART" id="SM00091">
    <property type="entry name" value="PAS"/>
    <property type="match status" value="2"/>
</dbReference>
<comment type="caution">
    <text evidence="4">The sequence shown here is derived from an EMBL/GenBank/DDBJ whole genome shotgun (WGS) entry which is preliminary data.</text>
</comment>
<dbReference type="AlphaFoldDB" id="A0A0F9JU02"/>
<dbReference type="EMBL" id="LAZR01016940">
    <property type="protein sequence ID" value="KKM02408.1"/>
    <property type="molecule type" value="Genomic_DNA"/>
</dbReference>